<evidence type="ECO:0000256" key="2">
    <source>
        <dbReference type="RuleBase" id="RU003616"/>
    </source>
</evidence>
<evidence type="ECO:0000259" key="3">
    <source>
        <dbReference type="PROSITE" id="PS01031"/>
    </source>
</evidence>
<gene>
    <name evidence="4" type="ORF">LMG23992_00659</name>
</gene>
<dbReference type="InterPro" id="IPR002068">
    <property type="entry name" value="A-crystallin/Hsp20_dom"/>
</dbReference>
<keyword evidence="5" id="KW-1185">Reference proteome</keyword>
<evidence type="ECO:0000313" key="4">
    <source>
        <dbReference type="EMBL" id="CAG9165986.1"/>
    </source>
</evidence>
<organism evidence="4 5">
    <name type="scientific">Cupriavidus laharis</name>
    <dbReference type="NCBI Taxonomy" id="151654"/>
    <lineage>
        <taxon>Bacteria</taxon>
        <taxon>Pseudomonadati</taxon>
        <taxon>Pseudomonadota</taxon>
        <taxon>Betaproteobacteria</taxon>
        <taxon>Burkholderiales</taxon>
        <taxon>Burkholderiaceae</taxon>
        <taxon>Cupriavidus</taxon>
    </lineage>
</organism>
<dbReference type="InterPro" id="IPR031107">
    <property type="entry name" value="Small_HSP"/>
</dbReference>
<proteinExistence type="inferred from homology"/>
<evidence type="ECO:0000256" key="1">
    <source>
        <dbReference type="PROSITE-ProRule" id="PRU00285"/>
    </source>
</evidence>
<dbReference type="PANTHER" id="PTHR11527">
    <property type="entry name" value="HEAT-SHOCK PROTEIN 20 FAMILY MEMBER"/>
    <property type="match status" value="1"/>
</dbReference>
<comment type="caution">
    <text evidence="4">The sequence shown here is derived from an EMBL/GenBank/DDBJ whole genome shotgun (WGS) entry which is preliminary data.</text>
</comment>
<dbReference type="Pfam" id="PF00011">
    <property type="entry name" value="HSP20"/>
    <property type="match status" value="1"/>
</dbReference>
<evidence type="ECO:0000313" key="5">
    <source>
        <dbReference type="Proteomes" id="UP000727654"/>
    </source>
</evidence>
<feature type="domain" description="SHSP" evidence="3">
    <location>
        <begin position="29"/>
        <end position="140"/>
    </location>
</feature>
<comment type="similarity">
    <text evidence="1 2">Belongs to the small heat shock protein (HSP20) family.</text>
</comment>
<reference evidence="4 5" key="1">
    <citation type="submission" date="2021-08" db="EMBL/GenBank/DDBJ databases">
        <authorList>
            <person name="Peeters C."/>
        </authorList>
    </citation>
    <scope>NUCLEOTIDE SEQUENCE [LARGE SCALE GENOMIC DNA]</scope>
    <source>
        <strain evidence="4 5">LMG 23992</strain>
    </source>
</reference>
<dbReference type="EMBL" id="CAJZAI010000001">
    <property type="protein sequence ID" value="CAG9165986.1"/>
    <property type="molecule type" value="Genomic_DNA"/>
</dbReference>
<dbReference type="Gene3D" id="2.60.40.790">
    <property type="match status" value="1"/>
</dbReference>
<sequence length="140" mass="15558">MTSLRHFEPFSVEPINDMLQGMLRSFRGAADTGLAFKVDVSESDTAYTLTAELPGVKKEDIDVSVDRGTVMIAAKVEKSSEQKEGERLIRRERYSGSMQRAFTLDASIDESKVDASYTNGVLRVVLPKKETSPQQRIAVK</sequence>
<dbReference type="RefSeq" id="WP_224078344.1">
    <property type="nucleotide sequence ID" value="NZ_CAJZAI010000001.1"/>
</dbReference>
<protein>
    <recommendedName>
        <fullName evidence="3">SHSP domain-containing protein</fullName>
    </recommendedName>
</protein>
<dbReference type="InterPro" id="IPR008978">
    <property type="entry name" value="HSP20-like_chaperone"/>
</dbReference>
<dbReference type="SUPFAM" id="SSF49764">
    <property type="entry name" value="HSP20-like chaperones"/>
    <property type="match status" value="1"/>
</dbReference>
<dbReference type="PROSITE" id="PS01031">
    <property type="entry name" value="SHSP"/>
    <property type="match status" value="1"/>
</dbReference>
<dbReference type="CDD" id="cd06471">
    <property type="entry name" value="ACD_LpsHSP_like"/>
    <property type="match status" value="1"/>
</dbReference>
<accession>A0ABN7Y0M4</accession>
<name>A0ABN7Y0M4_9BURK</name>
<dbReference type="Proteomes" id="UP000727654">
    <property type="component" value="Unassembled WGS sequence"/>
</dbReference>